<dbReference type="InterPro" id="IPR050428">
    <property type="entry name" value="TCS_sensor_his_kinase"/>
</dbReference>
<keyword evidence="8 11" id="KW-1133">Transmembrane helix</keyword>
<protein>
    <recommendedName>
        <fullName evidence="3">histidine kinase</fullName>
        <ecNumber evidence="3">2.7.13.3</ecNumber>
    </recommendedName>
</protein>
<sequence length="443" mass="47821">MSLRWSSLIAIAAVLLVVGIGAALVSYFAVRREAHRFLDKQLQQVAVYALDARSLRPAIKSTRNREDDLLVQVWDSADAPMRSTNPAIAIPRSSGTGFSNETVARHDWRVYTLVEGERTVQIAQQIEARTELAEHAALGAVLPIIILIPVAWLFLGLVIYLVMKPLGRIAATLSARSAADTTPIPVAGVPSEVLPLVAAMNHLLSRLQQTLERQRRFISDAAHEIRTPLAALTLQVGNLRPLSRGAALHARLDDLEAGARRATHLTNQMLQLARLEAGTGGQEHTPQDLGVLAQACVAELEPIAKARGLRLSMQRRSAVPLVGDARELRTLLTNLIENALHYTPSGGEITIETLEEGRHGIRITDSGPGLDPDLLERVFERFFRAAPQHVEGTGLGLAIARSIADGHGIALTLANRADRSGLVAELLVSARLNGEIANAPAGF</sequence>
<dbReference type="InterPro" id="IPR004358">
    <property type="entry name" value="Sig_transdc_His_kin-like_C"/>
</dbReference>
<keyword evidence="9" id="KW-0902">Two-component regulatory system</keyword>
<dbReference type="InterPro" id="IPR003594">
    <property type="entry name" value="HATPase_dom"/>
</dbReference>
<comment type="subcellular location">
    <subcellularLocation>
        <location evidence="2">Membrane</location>
        <topology evidence="2">Multi-pass membrane protein</topology>
    </subcellularLocation>
</comment>
<evidence type="ECO:0000259" key="12">
    <source>
        <dbReference type="PROSITE" id="PS50109"/>
    </source>
</evidence>
<dbReference type="PANTHER" id="PTHR45436">
    <property type="entry name" value="SENSOR HISTIDINE KINASE YKOH"/>
    <property type="match status" value="1"/>
</dbReference>
<proteinExistence type="predicted"/>
<dbReference type="PRINTS" id="PR00344">
    <property type="entry name" value="BCTRLSENSOR"/>
</dbReference>
<dbReference type="PANTHER" id="PTHR45436:SF15">
    <property type="entry name" value="SENSOR HISTIDINE KINASE CUSS"/>
    <property type="match status" value="1"/>
</dbReference>
<evidence type="ECO:0000256" key="3">
    <source>
        <dbReference type="ARBA" id="ARBA00012438"/>
    </source>
</evidence>
<keyword evidence="7" id="KW-0418">Kinase</keyword>
<evidence type="ECO:0000256" key="2">
    <source>
        <dbReference type="ARBA" id="ARBA00004141"/>
    </source>
</evidence>
<dbReference type="EC" id="2.7.13.3" evidence="3"/>
<evidence type="ECO:0000313" key="14">
    <source>
        <dbReference type="EMBL" id="MEW9307944.1"/>
    </source>
</evidence>
<accession>A0ABV3PQP4</accession>
<dbReference type="InterPro" id="IPR036890">
    <property type="entry name" value="HATPase_C_sf"/>
</dbReference>
<dbReference type="Pfam" id="PF00512">
    <property type="entry name" value="HisKA"/>
    <property type="match status" value="1"/>
</dbReference>
<dbReference type="PROSITE" id="PS50109">
    <property type="entry name" value="HIS_KIN"/>
    <property type="match status" value="1"/>
</dbReference>
<evidence type="ECO:0000256" key="8">
    <source>
        <dbReference type="ARBA" id="ARBA00022989"/>
    </source>
</evidence>
<keyword evidence="5" id="KW-0808">Transferase</keyword>
<dbReference type="Gene3D" id="1.10.287.130">
    <property type="match status" value="1"/>
</dbReference>
<feature type="domain" description="HAMP" evidence="13">
    <location>
        <begin position="160"/>
        <end position="212"/>
    </location>
</feature>
<keyword evidence="14" id="KW-0547">Nucleotide-binding</keyword>
<keyword evidence="4" id="KW-0597">Phosphoprotein</keyword>
<dbReference type="SMART" id="SM00388">
    <property type="entry name" value="HisKA"/>
    <property type="match status" value="1"/>
</dbReference>
<keyword evidence="15" id="KW-1185">Reference proteome</keyword>
<evidence type="ECO:0000256" key="4">
    <source>
        <dbReference type="ARBA" id="ARBA00022553"/>
    </source>
</evidence>
<dbReference type="SMART" id="SM00387">
    <property type="entry name" value="HATPase_c"/>
    <property type="match status" value="1"/>
</dbReference>
<evidence type="ECO:0000256" key="11">
    <source>
        <dbReference type="SAM" id="Phobius"/>
    </source>
</evidence>
<feature type="transmembrane region" description="Helical" evidence="11">
    <location>
        <begin position="136"/>
        <end position="163"/>
    </location>
</feature>
<dbReference type="GO" id="GO:0005524">
    <property type="term" value="F:ATP binding"/>
    <property type="evidence" value="ECO:0007669"/>
    <property type="project" value="UniProtKB-KW"/>
</dbReference>
<dbReference type="InterPro" id="IPR003660">
    <property type="entry name" value="HAMP_dom"/>
</dbReference>
<evidence type="ECO:0000256" key="10">
    <source>
        <dbReference type="ARBA" id="ARBA00023136"/>
    </source>
</evidence>
<feature type="domain" description="Histidine kinase" evidence="12">
    <location>
        <begin position="220"/>
        <end position="432"/>
    </location>
</feature>
<comment type="caution">
    <text evidence="14">The sequence shown here is derived from an EMBL/GenBank/DDBJ whole genome shotgun (WGS) entry which is preliminary data.</text>
</comment>
<dbReference type="CDD" id="cd00075">
    <property type="entry name" value="HATPase"/>
    <property type="match status" value="1"/>
</dbReference>
<dbReference type="SUPFAM" id="SSF47384">
    <property type="entry name" value="Homodimeric domain of signal transducing histidine kinase"/>
    <property type="match status" value="1"/>
</dbReference>
<evidence type="ECO:0000256" key="1">
    <source>
        <dbReference type="ARBA" id="ARBA00000085"/>
    </source>
</evidence>
<dbReference type="InterPro" id="IPR036097">
    <property type="entry name" value="HisK_dim/P_sf"/>
</dbReference>
<comment type="catalytic activity">
    <reaction evidence="1">
        <text>ATP + protein L-histidine = ADP + protein N-phospho-L-histidine.</text>
        <dbReference type="EC" id="2.7.13.3"/>
    </reaction>
</comment>
<evidence type="ECO:0000256" key="9">
    <source>
        <dbReference type="ARBA" id="ARBA00023012"/>
    </source>
</evidence>
<evidence type="ECO:0000259" key="13">
    <source>
        <dbReference type="PROSITE" id="PS50885"/>
    </source>
</evidence>
<evidence type="ECO:0000256" key="6">
    <source>
        <dbReference type="ARBA" id="ARBA00022692"/>
    </source>
</evidence>
<dbReference type="SUPFAM" id="SSF55874">
    <property type="entry name" value="ATPase domain of HSP90 chaperone/DNA topoisomerase II/histidine kinase"/>
    <property type="match status" value="1"/>
</dbReference>
<dbReference type="InterPro" id="IPR005467">
    <property type="entry name" value="His_kinase_dom"/>
</dbReference>
<keyword evidence="6 11" id="KW-0812">Transmembrane</keyword>
<organism evidence="14 15">
    <name type="scientific">Labrys neptuniae</name>
    <dbReference type="NCBI Taxonomy" id="376174"/>
    <lineage>
        <taxon>Bacteria</taxon>
        <taxon>Pseudomonadati</taxon>
        <taxon>Pseudomonadota</taxon>
        <taxon>Alphaproteobacteria</taxon>
        <taxon>Hyphomicrobiales</taxon>
        <taxon>Xanthobacteraceae</taxon>
        <taxon>Labrys</taxon>
    </lineage>
</organism>
<evidence type="ECO:0000313" key="15">
    <source>
        <dbReference type="Proteomes" id="UP001555786"/>
    </source>
</evidence>
<evidence type="ECO:0000256" key="5">
    <source>
        <dbReference type="ARBA" id="ARBA00022679"/>
    </source>
</evidence>
<name>A0ABV3PQP4_9HYPH</name>
<dbReference type="Proteomes" id="UP001555786">
    <property type="component" value="Unassembled WGS sequence"/>
</dbReference>
<keyword evidence="10 11" id="KW-0472">Membrane</keyword>
<gene>
    <name evidence="14" type="ORF">ABXS05_20490</name>
</gene>
<reference evidence="14 15" key="1">
    <citation type="submission" date="2024-07" db="EMBL/GenBank/DDBJ databases">
        <title>Description of Labrys sedimenti sp. nov., isolated from a diclofenac-degrading enrichment culture.</title>
        <authorList>
            <person name="Tancsics A."/>
            <person name="Csepanyi A."/>
        </authorList>
    </citation>
    <scope>NUCLEOTIDE SEQUENCE [LARGE SCALE GENOMIC DNA]</scope>
    <source>
        <strain evidence="14 15">LMG 23578</strain>
    </source>
</reference>
<feature type="transmembrane region" description="Helical" evidence="11">
    <location>
        <begin position="6"/>
        <end position="30"/>
    </location>
</feature>
<keyword evidence="14" id="KW-0067">ATP-binding</keyword>
<dbReference type="CDD" id="cd00082">
    <property type="entry name" value="HisKA"/>
    <property type="match status" value="1"/>
</dbReference>
<dbReference type="Gene3D" id="3.30.565.10">
    <property type="entry name" value="Histidine kinase-like ATPase, C-terminal domain"/>
    <property type="match status" value="1"/>
</dbReference>
<dbReference type="PROSITE" id="PS50885">
    <property type="entry name" value="HAMP"/>
    <property type="match status" value="1"/>
</dbReference>
<evidence type="ECO:0000256" key="7">
    <source>
        <dbReference type="ARBA" id="ARBA00022777"/>
    </source>
</evidence>
<dbReference type="RefSeq" id="WP_367625219.1">
    <property type="nucleotide sequence ID" value="NZ_JBFNQD010000007.1"/>
</dbReference>
<dbReference type="EMBL" id="JBFNQD010000007">
    <property type="protein sequence ID" value="MEW9307944.1"/>
    <property type="molecule type" value="Genomic_DNA"/>
</dbReference>
<dbReference type="Pfam" id="PF02518">
    <property type="entry name" value="HATPase_c"/>
    <property type="match status" value="1"/>
</dbReference>
<dbReference type="InterPro" id="IPR003661">
    <property type="entry name" value="HisK_dim/P_dom"/>
</dbReference>